<feature type="domain" description="Zn(2)-C6 fungal-type" evidence="8">
    <location>
        <begin position="75"/>
        <end position="106"/>
    </location>
</feature>
<dbReference type="EMBL" id="MDDG01000002">
    <property type="protein sequence ID" value="OQE44521.1"/>
    <property type="molecule type" value="Genomic_DNA"/>
</dbReference>
<dbReference type="GO" id="GO:0005634">
    <property type="term" value="C:nucleus"/>
    <property type="evidence" value="ECO:0007669"/>
    <property type="project" value="TreeGrafter"/>
</dbReference>
<sequence>MTKCDPSQFQPLDVYGIAEPDWAKRTFLSGTFPRQKVQRLSISPIWGQLIFETYYGRVVLAMPPDSKTKIRPQQSCLRCRERKVKCDRSIPCHACIIRGLEAECTYLTTPEDRAHISQSEIINQLRREVAQLRGRLNQGTRETGHSQSQSHSQRSRPDKGVGTVPRNSQSWTQYAPAHTGYNHDGHGHPNGSGYATGAGAGAASARGTPDTGEGSWRGSSPSSSVTTMTNSMTVTSPDSTGSESGTGSMSALSRSASASVSAYPIATGYAPQVAELDGSNAVESHAFANPLEDATMSGYYAGCMTFAPSDMSGTVPVPMQGLSVHGLHVQDAMLGVHHPTLYGLNGDNCMPDGGKAPPYLQHTGYQAPMPASTVTHYGNGYSIPNEDDRAHAHRQWGQDAYGNPNPSPNQFPNTHLYQTPSHYSTINTFTDITATHTNTNIYTDAPFSLPTQTTVPGDISSHASPSSQDRPSPTTIMNSMPSSWKGEGKQELLEILLETIASCDEQRLPQVIQVLRASPSPEEAVSGVCQVLGIWNGR</sequence>
<evidence type="ECO:0000256" key="7">
    <source>
        <dbReference type="SAM" id="MobiDB-lite"/>
    </source>
</evidence>
<organism evidence="9 10">
    <name type="scientific">Penicillium coprophilum</name>
    <dbReference type="NCBI Taxonomy" id="36646"/>
    <lineage>
        <taxon>Eukaryota</taxon>
        <taxon>Fungi</taxon>
        <taxon>Dikarya</taxon>
        <taxon>Ascomycota</taxon>
        <taxon>Pezizomycotina</taxon>
        <taxon>Eurotiomycetes</taxon>
        <taxon>Eurotiomycetidae</taxon>
        <taxon>Eurotiales</taxon>
        <taxon>Aspergillaceae</taxon>
        <taxon>Penicillium</taxon>
    </lineage>
</organism>
<keyword evidence="10" id="KW-1185">Reference proteome</keyword>
<evidence type="ECO:0000256" key="5">
    <source>
        <dbReference type="ARBA" id="ARBA00023163"/>
    </source>
</evidence>
<dbReference type="STRING" id="36646.A0A1V6V1H4"/>
<evidence type="ECO:0000256" key="6">
    <source>
        <dbReference type="ARBA" id="ARBA00023242"/>
    </source>
</evidence>
<dbReference type="AlphaFoldDB" id="A0A1V6V1H4"/>
<feature type="region of interest" description="Disordered" evidence="7">
    <location>
        <begin position="445"/>
        <end position="484"/>
    </location>
</feature>
<dbReference type="SMART" id="SM00066">
    <property type="entry name" value="GAL4"/>
    <property type="match status" value="1"/>
</dbReference>
<name>A0A1V6V1H4_9EURO</name>
<feature type="compositionally biased region" description="Polar residues" evidence="7">
    <location>
        <begin position="449"/>
        <end position="482"/>
    </location>
</feature>
<dbReference type="GO" id="GO:0001228">
    <property type="term" value="F:DNA-binding transcription activator activity, RNA polymerase II-specific"/>
    <property type="evidence" value="ECO:0007669"/>
    <property type="project" value="TreeGrafter"/>
</dbReference>
<dbReference type="GO" id="GO:0008270">
    <property type="term" value="F:zinc ion binding"/>
    <property type="evidence" value="ECO:0007669"/>
    <property type="project" value="InterPro"/>
</dbReference>
<dbReference type="PROSITE" id="PS00463">
    <property type="entry name" value="ZN2_CY6_FUNGAL_1"/>
    <property type="match status" value="1"/>
</dbReference>
<dbReference type="Gene3D" id="4.10.240.10">
    <property type="entry name" value="Zn(2)-C6 fungal-type DNA-binding domain"/>
    <property type="match status" value="1"/>
</dbReference>
<proteinExistence type="predicted"/>
<keyword evidence="3" id="KW-0805">Transcription regulation</keyword>
<evidence type="ECO:0000256" key="1">
    <source>
        <dbReference type="ARBA" id="ARBA00022723"/>
    </source>
</evidence>
<evidence type="ECO:0000313" key="10">
    <source>
        <dbReference type="Proteomes" id="UP000191500"/>
    </source>
</evidence>
<keyword evidence="6" id="KW-0539">Nucleus</keyword>
<dbReference type="SUPFAM" id="SSF57701">
    <property type="entry name" value="Zn2/Cys6 DNA-binding domain"/>
    <property type="match status" value="1"/>
</dbReference>
<accession>A0A1V6V1H4</accession>
<dbReference type="GO" id="GO:0000978">
    <property type="term" value="F:RNA polymerase II cis-regulatory region sequence-specific DNA binding"/>
    <property type="evidence" value="ECO:0007669"/>
    <property type="project" value="TreeGrafter"/>
</dbReference>
<protein>
    <recommendedName>
        <fullName evidence="8">Zn(2)-C6 fungal-type domain-containing protein</fullName>
    </recommendedName>
</protein>
<dbReference type="CDD" id="cd00067">
    <property type="entry name" value="GAL4"/>
    <property type="match status" value="1"/>
</dbReference>
<dbReference type="PANTHER" id="PTHR31944:SF131">
    <property type="entry name" value="HEME-RESPONSIVE ZINC FINGER TRANSCRIPTION FACTOR HAP1"/>
    <property type="match status" value="1"/>
</dbReference>
<dbReference type="Proteomes" id="UP000191500">
    <property type="component" value="Unassembled WGS sequence"/>
</dbReference>
<dbReference type="InterPro" id="IPR001138">
    <property type="entry name" value="Zn2Cys6_DnaBD"/>
</dbReference>
<feature type="region of interest" description="Disordered" evidence="7">
    <location>
        <begin position="390"/>
        <end position="413"/>
    </location>
</feature>
<feature type="compositionally biased region" description="Gly residues" evidence="7">
    <location>
        <begin position="188"/>
        <end position="200"/>
    </location>
</feature>
<dbReference type="InterPro" id="IPR051430">
    <property type="entry name" value="Fungal_TF_Env_Response"/>
</dbReference>
<dbReference type="InterPro" id="IPR036864">
    <property type="entry name" value="Zn2-C6_fun-type_DNA-bd_sf"/>
</dbReference>
<comment type="caution">
    <text evidence="9">The sequence shown here is derived from an EMBL/GenBank/DDBJ whole genome shotgun (WGS) entry which is preliminary data.</text>
</comment>
<keyword evidence="4" id="KW-0238">DNA-binding</keyword>
<keyword evidence="2" id="KW-0862">Zinc</keyword>
<dbReference type="PANTHER" id="PTHR31944">
    <property type="entry name" value="HEME-RESPONSIVE ZINC FINGER TRANSCRIPTION FACTOR HAP1"/>
    <property type="match status" value="1"/>
</dbReference>
<keyword evidence="5" id="KW-0804">Transcription</keyword>
<evidence type="ECO:0000259" key="8">
    <source>
        <dbReference type="PROSITE" id="PS50048"/>
    </source>
</evidence>
<dbReference type="PROSITE" id="PS50048">
    <property type="entry name" value="ZN2_CY6_FUNGAL_2"/>
    <property type="match status" value="1"/>
</dbReference>
<evidence type="ECO:0000256" key="4">
    <source>
        <dbReference type="ARBA" id="ARBA00023125"/>
    </source>
</evidence>
<evidence type="ECO:0000256" key="2">
    <source>
        <dbReference type="ARBA" id="ARBA00022833"/>
    </source>
</evidence>
<evidence type="ECO:0000313" key="9">
    <source>
        <dbReference type="EMBL" id="OQE44521.1"/>
    </source>
</evidence>
<feature type="region of interest" description="Disordered" evidence="7">
    <location>
        <begin position="138"/>
        <end position="250"/>
    </location>
</feature>
<dbReference type="Pfam" id="PF00172">
    <property type="entry name" value="Zn_clus"/>
    <property type="match status" value="1"/>
</dbReference>
<evidence type="ECO:0000256" key="3">
    <source>
        <dbReference type="ARBA" id="ARBA00023015"/>
    </source>
</evidence>
<reference evidence="10" key="1">
    <citation type="journal article" date="2017" name="Nat. Microbiol.">
        <title>Global analysis of biosynthetic gene clusters reveals vast potential of secondary metabolite production in Penicillium species.</title>
        <authorList>
            <person name="Nielsen J.C."/>
            <person name="Grijseels S."/>
            <person name="Prigent S."/>
            <person name="Ji B."/>
            <person name="Dainat J."/>
            <person name="Nielsen K.F."/>
            <person name="Frisvad J.C."/>
            <person name="Workman M."/>
            <person name="Nielsen J."/>
        </authorList>
    </citation>
    <scope>NUCLEOTIDE SEQUENCE [LARGE SCALE GENOMIC DNA]</scope>
    <source>
        <strain evidence="10">IBT 31321</strain>
    </source>
</reference>
<feature type="compositionally biased region" description="Low complexity" evidence="7">
    <location>
        <begin position="219"/>
        <end position="250"/>
    </location>
</feature>
<keyword evidence="1" id="KW-0479">Metal-binding</keyword>
<gene>
    <name evidence="9" type="ORF">PENCOP_c002G07386</name>
</gene>